<sequence length="368" mass="40220">MDITQLDTPSLLVDLDIMEANMRQVDDFAKEQGIAWRPHIKTHKSIEIAKLQMANGACGITVAKVSEAEVMVKGGIDNILVAYPLASRTKLKRVAALFPLATIILTIDSEEQAAHVQEFFQPIDQEVEVWLKIDSGLKRCGVDPGEPTLRLAQYVSERCPNLKLKGLYTHAGHSYAATDYEQIERIGRYEGECIVASAQLCEEHGIPIEVRSVGSTPTFRISGKVPGITEIRPGNAVFYDAIQVGLGAATYSQCALRVMATVVSHRPGERLVLDTGSKSLALDQGAHGNATVKGFGHVVGHPEIVIQRLSEEHGVASIEGETSLRLLDRVQIIPNHACAVMNLFDQVHVVREGQVIDTWKVDARGHVQ</sequence>
<dbReference type="EMBL" id="FORT01000002">
    <property type="protein sequence ID" value="SFJ20154.1"/>
    <property type="molecule type" value="Genomic_DNA"/>
</dbReference>
<dbReference type="Gene3D" id="2.40.37.20">
    <property type="entry name" value="D-serine dehydratase-like domain"/>
    <property type="match status" value="1"/>
</dbReference>
<dbReference type="Pfam" id="PF01168">
    <property type="entry name" value="Ala_racemase_N"/>
    <property type="match status" value="1"/>
</dbReference>
<protein>
    <submittedName>
        <fullName evidence="4">D-serine deaminase, pyridoxal phosphate-dependent</fullName>
    </submittedName>
</protein>
<evidence type="ECO:0000313" key="4">
    <source>
        <dbReference type="EMBL" id="SFJ20154.1"/>
    </source>
</evidence>
<dbReference type="PANTHER" id="PTHR28004">
    <property type="entry name" value="ZGC:162816-RELATED"/>
    <property type="match status" value="1"/>
</dbReference>
<dbReference type="Gene3D" id="3.20.20.10">
    <property type="entry name" value="Alanine racemase"/>
    <property type="match status" value="1"/>
</dbReference>
<organism evidence="4 5">
    <name type="scientific">Brevibacillus centrosporus</name>
    <dbReference type="NCBI Taxonomy" id="54910"/>
    <lineage>
        <taxon>Bacteria</taxon>
        <taxon>Bacillati</taxon>
        <taxon>Bacillota</taxon>
        <taxon>Bacilli</taxon>
        <taxon>Bacillales</taxon>
        <taxon>Paenibacillaceae</taxon>
        <taxon>Brevibacillus</taxon>
    </lineage>
</organism>
<dbReference type="RefSeq" id="WP_258957574.1">
    <property type="nucleotide sequence ID" value="NZ_FORT01000002.1"/>
</dbReference>
<dbReference type="InterPro" id="IPR029066">
    <property type="entry name" value="PLP-binding_barrel"/>
</dbReference>
<evidence type="ECO:0000313" key="5">
    <source>
        <dbReference type="Proteomes" id="UP000198915"/>
    </source>
</evidence>
<reference evidence="5" key="1">
    <citation type="submission" date="2016-10" db="EMBL/GenBank/DDBJ databases">
        <authorList>
            <person name="Varghese N."/>
            <person name="Submissions S."/>
        </authorList>
    </citation>
    <scope>NUCLEOTIDE SEQUENCE [LARGE SCALE GENOMIC DNA]</scope>
    <source>
        <strain evidence="5">OK042</strain>
    </source>
</reference>
<dbReference type="GO" id="GO:0008721">
    <property type="term" value="F:D-serine ammonia-lyase activity"/>
    <property type="evidence" value="ECO:0007669"/>
    <property type="project" value="TreeGrafter"/>
</dbReference>
<dbReference type="InterPro" id="IPR042208">
    <property type="entry name" value="D-ser_dehydrat-like_sf"/>
</dbReference>
<name>A0A1I3PES1_9BACL</name>
<feature type="domain" description="D-serine dehydratase-like" evidence="3">
    <location>
        <begin position="255"/>
        <end position="351"/>
    </location>
</feature>
<dbReference type="SUPFAM" id="SSF51419">
    <property type="entry name" value="PLP-binding barrel"/>
    <property type="match status" value="1"/>
</dbReference>
<proteinExistence type="inferred from homology"/>
<dbReference type="STRING" id="1884381.SAMN05518846_102352"/>
<gene>
    <name evidence="4" type="ORF">SAMN05518846_102352</name>
</gene>
<dbReference type="GO" id="GO:0036088">
    <property type="term" value="P:D-serine catabolic process"/>
    <property type="evidence" value="ECO:0007669"/>
    <property type="project" value="TreeGrafter"/>
</dbReference>
<dbReference type="Proteomes" id="UP000198915">
    <property type="component" value="Unassembled WGS sequence"/>
</dbReference>
<dbReference type="Pfam" id="PF14031">
    <property type="entry name" value="D-ser_dehydrat"/>
    <property type="match status" value="1"/>
</dbReference>
<dbReference type="AlphaFoldDB" id="A0A1I3PES1"/>
<dbReference type="InterPro" id="IPR051466">
    <property type="entry name" value="D-amino_acid_metab_enzyme"/>
</dbReference>
<comment type="similarity">
    <text evidence="1">Belongs to the DSD1 family.</text>
</comment>
<dbReference type="InterPro" id="IPR026956">
    <property type="entry name" value="D-ser_dehydrat-like_dom"/>
</dbReference>
<evidence type="ECO:0000256" key="1">
    <source>
        <dbReference type="ARBA" id="ARBA00005323"/>
    </source>
</evidence>
<dbReference type="SMART" id="SM01119">
    <property type="entry name" value="D-ser_dehydrat"/>
    <property type="match status" value="1"/>
</dbReference>
<keyword evidence="5" id="KW-1185">Reference proteome</keyword>
<dbReference type="InterPro" id="IPR001608">
    <property type="entry name" value="Ala_racemase_N"/>
</dbReference>
<evidence type="ECO:0000259" key="3">
    <source>
        <dbReference type="SMART" id="SM01119"/>
    </source>
</evidence>
<accession>A0A1I3PES1</accession>
<dbReference type="CDD" id="cd06820">
    <property type="entry name" value="PLPDE_III_LS_D-TA_like"/>
    <property type="match status" value="1"/>
</dbReference>
<dbReference type="PANTHER" id="PTHR28004:SF2">
    <property type="entry name" value="D-SERINE DEHYDRATASE"/>
    <property type="match status" value="1"/>
</dbReference>
<keyword evidence="2" id="KW-0456">Lyase</keyword>
<evidence type="ECO:0000256" key="2">
    <source>
        <dbReference type="ARBA" id="ARBA00023239"/>
    </source>
</evidence>